<proteinExistence type="predicted"/>
<reference evidence="1" key="1">
    <citation type="submission" date="2020-03" db="EMBL/GenBank/DDBJ databases">
        <title>The deep terrestrial virosphere.</title>
        <authorList>
            <person name="Holmfeldt K."/>
            <person name="Nilsson E."/>
            <person name="Simone D."/>
            <person name="Lopez-Fernandez M."/>
            <person name="Wu X."/>
            <person name="de Brujin I."/>
            <person name="Lundin D."/>
            <person name="Andersson A."/>
            <person name="Bertilsson S."/>
            <person name="Dopson M."/>
        </authorList>
    </citation>
    <scope>NUCLEOTIDE SEQUENCE</scope>
    <source>
        <strain evidence="1">MM415A01084</strain>
    </source>
</reference>
<organism evidence="1">
    <name type="scientific">viral metagenome</name>
    <dbReference type="NCBI Taxonomy" id="1070528"/>
    <lineage>
        <taxon>unclassified sequences</taxon>
        <taxon>metagenomes</taxon>
        <taxon>organismal metagenomes</taxon>
    </lineage>
</organism>
<dbReference type="EMBL" id="MT142331">
    <property type="protein sequence ID" value="QJA78312.1"/>
    <property type="molecule type" value="Genomic_DNA"/>
</dbReference>
<sequence>MTTAEEYRKMAEKLETILYPLDWTEEEAHTLDYAIIALREAAEMMRDLETLRETIAVQDRIIAAAGGIHLTGLSHDRRKCVSTGHKAKEQLR</sequence>
<evidence type="ECO:0000313" key="1">
    <source>
        <dbReference type="EMBL" id="QJA78312.1"/>
    </source>
</evidence>
<name>A0A6M3K927_9ZZZZ</name>
<dbReference type="AlphaFoldDB" id="A0A6M3K927"/>
<gene>
    <name evidence="1" type="ORF">MM415A01084_0009</name>
</gene>
<protein>
    <submittedName>
        <fullName evidence="1">Uncharacterized protein</fullName>
    </submittedName>
</protein>
<accession>A0A6M3K927</accession>